<dbReference type="Pfam" id="PF12833">
    <property type="entry name" value="HTH_18"/>
    <property type="match status" value="1"/>
</dbReference>
<gene>
    <name evidence="5" type="ORF">RM555_29535</name>
</gene>
<evidence type="ECO:0000313" key="5">
    <source>
        <dbReference type="EMBL" id="MDT0533140.1"/>
    </source>
</evidence>
<dbReference type="InterPro" id="IPR009057">
    <property type="entry name" value="Homeodomain-like_sf"/>
</dbReference>
<dbReference type="InterPro" id="IPR018060">
    <property type="entry name" value="HTH_AraC"/>
</dbReference>
<dbReference type="RefSeq" id="WP_311414788.1">
    <property type="nucleotide sequence ID" value="NZ_JAVRFL010000055.1"/>
</dbReference>
<evidence type="ECO:0000259" key="4">
    <source>
        <dbReference type="PROSITE" id="PS01124"/>
    </source>
</evidence>
<keyword evidence="6" id="KW-1185">Reference proteome</keyword>
<evidence type="ECO:0000313" key="6">
    <source>
        <dbReference type="Proteomes" id="UP001180973"/>
    </source>
</evidence>
<feature type="domain" description="HTH araC/xylS-type" evidence="4">
    <location>
        <begin position="190"/>
        <end position="292"/>
    </location>
</feature>
<proteinExistence type="predicted"/>
<dbReference type="PROSITE" id="PS00041">
    <property type="entry name" value="HTH_ARAC_FAMILY_1"/>
    <property type="match status" value="1"/>
</dbReference>
<evidence type="ECO:0000256" key="1">
    <source>
        <dbReference type="ARBA" id="ARBA00023015"/>
    </source>
</evidence>
<dbReference type="SMART" id="SM00342">
    <property type="entry name" value="HTH_ARAC"/>
    <property type="match status" value="1"/>
</dbReference>
<evidence type="ECO:0000256" key="3">
    <source>
        <dbReference type="ARBA" id="ARBA00023163"/>
    </source>
</evidence>
<keyword evidence="1" id="KW-0805">Transcription regulation</keyword>
<organism evidence="5 6">
    <name type="scientific">Micromonospora reichwaldensis</name>
    <dbReference type="NCBI Taxonomy" id="3075516"/>
    <lineage>
        <taxon>Bacteria</taxon>
        <taxon>Bacillati</taxon>
        <taxon>Actinomycetota</taxon>
        <taxon>Actinomycetes</taxon>
        <taxon>Micromonosporales</taxon>
        <taxon>Micromonosporaceae</taxon>
        <taxon>Micromonospora</taxon>
    </lineage>
</organism>
<dbReference type="Proteomes" id="UP001180973">
    <property type="component" value="Unassembled WGS sequence"/>
</dbReference>
<dbReference type="EMBL" id="JAVRFL010000055">
    <property type="protein sequence ID" value="MDT0533140.1"/>
    <property type="molecule type" value="Genomic_DNA"/>
</dbReference>
<dbReference type="InterPro" id="IPR018062">
    <property type="entry name" value="HTH_AraC-typ_CS"/>
</dbReference>
<dbReference type="PROSITE" id="PS01124">
    <property type="entry name" value="HTH_ARAC_FAMILY_2"/>
    <property type="match status" value="1"/>
</dbReference>
<accession>A0ABU2X4M9</accession>
<name>A0ABU2X4M9_9ACTN</name>
<dbReference type="SUPFAM" id="SSF46689">
    <property type="entry name" value="Homeodomain-like"/>
    <property type="match status" value="2"/>
</dbReference>
<evidence type="ECO:0000256" key="2">
    <source>
        <dbReference type="ARBA" id="ARBA00023125"/>
    </source>
</evidence>
<reference evidence="5" key="1">
    <citation type="submission" date="2023-09" db="EMBL/GenBank/DDBJ databases">
        <title>30 novel species of actinomycetes from the DSMZ collection.</title>
        <authorList>
            <person name="Nouioui I."/>
        </authorList>
    </citation>
    <scope>NUCLEOTIDE SEQUENCE</scope>
    <source>
        <strain evidence="5">DSM 115977</strain>
    </source>
</reference>
<dbReference type="Gene3D" id="1.10.10.60">
    <property type="entry name" value="Homeodomain-like"/>
    <property type="match status" value="1"/>
</dbReference>
<comment type="caution">
    <text evidence="5">The sequence shown here is derived from an EMBL/GenBank/DDBJ whole genome shotgun (WGS) entry which is preliminary data.</text>
</comment>
<keyword evidence="3" id="KW-0804">Transcription</keyword>
<dbReference type="InterPro" id="IPR050204">
    <property type="entry name" value="AraC_XylS_family_regulators"/>
</dbReference>
<keyword evidence="2" id="KW-0238">DNA-binding</keyword>
<dbReference type="PANTHER" id="PTHR46796">
    <property type="entry name" value="HTH-TYPE TRANSCRIPTIONAL ACTIVATOR RHAS-RELATED"/>
    <property type="match status" value="1"/>
</dbReference>
<sequence>MPEGIGSDPRRKTTPGRWRVLGHPEGILIYEVRCIVESHGWTEPAVERFHNLILGRSGAYRRRLNGRTAFSDATSVLITRPGDEMSVSHPLGCGDSYTCVQVDPRVLAGRPDGARWLETAGWEGTSDASLDLAHRMLIAEFRRGLDHFEMAERLHRFLDGVLSRTGARDEPGTDLARAVSRRPATQAAHRRLADRAREVLTAGAYSLSLDAVAREVGASPHHLSRVFHRVTGSSLTAYRNRLRVRAVLDTLAESDERPLRAVAAEHGFADQAHLTRVVRDHVGHPPAHLRRLLAHTPRT</sequence>
<protein>
    <submittedName>
        <fullName evidence="5">AraC family transcriptional regulator</fullName>
    </submittedName>
</protein>